<dbReference type="NCBIfam" id="TIGR02476">
    <property type="entry name" value="BluB"/>
    <property type="match status" value="1"/>
</dbReference>
<dbReference type="FunFam" id="3.40.50.10210:FF:000001">
    <property type="entry name" value="Nicotinate-nucleotide--dimethylbenzimidazole phosphoribosyltransferase"/>
    <property type="match status" value="1"/>
</dbReference>
<dbReference type="UniPathway" id="UPA00061">
    <property type="reaction ID" value="UER00516"/>
</dbReference>
<evidence type="ECO:0000313" key="14">
    <source>
        <dbReference type="Proteomes" id="UP000242699"/>
    </source>
</evidence>
<evidence type="ECO:0000256" key="10">
    <source>
        <dbReference type="ARBA" id="ARBA00047340"/>
    </source>
</evidence>
<dbReference type="NCBIfam" id="TIGR03160">
    <property type="entry name" value="cobT_DBIPRT"/>
    <property type="match status" value="1"/>
</dbReference>
<evidence type="ECO:0000313" key="13">
    <source>
        <dbReference type="EMBL" id="PSR25412.1"/>
    </source>
</evidence>
<evidence type="ECO:0000256" key="4">
    <source>
        <dbReference type="ARBA" id="ARBA00011991"/>
    </source>
</evidence>
<accession>A0A2T2WT87</accession>
<dbReference type="Gene3D" id="3.40.50.10210">
    <property type="match status" value="1"/>
</dbReference>
<evidence type="ECO:0000256" key="8">
    <source>
        <dbReference type="ARBA" id="ARBA00022679"/>
    </source>
</evidence>
<feature type="domain" description="Nitroreductase" evidence="12">
    <location>
        <begin position="387"/>
        <end position="552"/>
    </location>
</feature>
<evidence type="ECO:0000256" key="1">
    <source>
        <dbReference type="ARBA" id="ARBA00002197"/>
    </source>
</evidence>
<dbReference type="Gene3D" id="1.10.1610.10">
    <property type="match status" value="1"/>
</dbReference>
<evidence type="ECO:0000256" key="6">
    <source>
        <dbReference type="ARBA" id="ARBA00022573"/>
    </source>
</evidence>
<comment type="function">
    <text evidence="1 11">Catalyzes the synthesis of alpha-ribazole-5'-phosphate from nicotinate mononucleotide (NAMN) and 5,6-dimethylbenzimidazole (DMB).</text>
</comment>
<evidence type="ECO:0000256" key="7">
    <source>
        <dbReference type="ARBA" id="ARBA00022676"/>
    </source>
</evidence>
<comment type="caution">
    <text evidence="13">The sequence shown here is derived from an EMBL/GenBank/DDBJ whole genome shotgun (WGS) entry which is preliminary data.</text>
</comment>
<dbReference type="InterPro" id="IPR003200">
    <property type="entry name" value="Nict_dMeBzImd_PRibTrfase"/>
</dbReference>
<comment type="catalytic activity">
    <reaction evidence="10 11">
        <text>5,6-dimethylbenzimidazole + nicotinate beta-D-ribonucleotide = alpha-ribazole 5'-phosphate + nicotinate + H(+)</text>
        <dbReference type="Rhea" id="RHEA:11196"/>
        <dbReference type="ChEBI" id="CHEBI:15378"/>
        <dbReference type="ChEBI" id="CHEBI:15890"/>
        <dbReference type="ChEBI" id="CHEBI:32544"/>
        <dbReference type="ChEBI" id="CHEBI:57502"/>
        <dbReference type="ChEBI" id="CHEBI:57918"/>
        <dbReference type="EC" id="2.4.2.21"/>
    </reaction>
</comment>
<reference evidence="13 14" key="1">
    <citation type="journal article" date="2014" name="BMC Genomics">
        <title>Comparison of environmental and isolate Sulfobacillus genomes reveals diverse carbon, sulfur, nitrogen, and hydrogen metabolisms.</title>
        <authorList>
            <person name="Justice N.B."/>
            <person name="Norman A."/>
            <person name="Brown C.T."/>
            <person name="Singh A."/>
            <person name="Thomas B.C."/>
            <person name="Banfield J.F."/>
        </authorList>
    </citation>
    <scope>NUCLEOTIDE SEQUENCE [LARGE SCALE GENOMIC DNA]</scope>
    <source>
        <strain evidence="13">AMDSBA1</strain>
    </source>
</reference>
<dbReference type="Pfam" id="PF00881">
    <property type="entry name" value="Nitroreductase"/>
    <property type="match status" value="1"/>
</dbReference>
<sequence>MIGNPYEIFQALEDIRPVDRTFQRNMQEHLDRLIKPVGSLGRMERLACQIAGIQKTIKITVDPAITLVFAGDHGVSDEGVSPYPREVSAQMLNAYQRHWAAISVLARQAACQVEVVDVGVQGSWEPWGKDNTVVSRKIRAGTRNFVKEPAMTHEECLQALQVGMDKAGQAFQDGHRSILLGEIGIGNTTVAAALACALLQESPRIMTGHGSGVDHAGWERKVYVIDQALSRHLESDLDPFEMLTRLGGFEVAAMVGAILGAARLGVVVVLDGYITGVAALLAMRMAPDTVGYLVASHQSHEPGHRRVLGALGLRPLLEWDLRLGEASGAAMSLPLLRQTCAVATEMATFSQAGVSSSDGAEHEALPYPVKEPHPFSLPERMAVYRAIESRRDIRRFLPDPLPEGVLDRLLHAAHHAPSVGYSQPWDFIIVTDSEMKQRLKKLADRERQVQSLYFEDERSALYLKLKLEGIVEAPVVLVITADMERGGAEIIGRHTMEETTLYSVACAVENVWLAARAEGVAVGWVSLFEKRHLRHVLGMPANIEPVAVLCLGFTEHYPPEPQLKTVGWAEPESLTRLIHWQRWDGSTPQSNV</sequence>
<dbReference type="InterPro" id="IPR036087">
    <property type="entry name" value="Nict_dMeBzImd_PRibTrfase_sf"/>
</dbReference>
<feature type="active site" description="Proton acceptor" evidence="11">
    <location>
        <position position="325"/>
    </location>
</feature>
<evidence type="ECO:0000256" key="9">
    <source>
        <dbReference type="ARBA" id="ARBA00030686"/>
    </source>
</evidence>
<dbReference type="InterPro" id="IPR000415">
    <property type="entry name" value="Nitroreductase-like"/>
</dbReference>
<dbReference type="HAMAP" id="MF_00230">
    <property type="entry name" value="CobT"/>
    <property type="match status" value="1"/>
</dbReference>
<gene>
    <name evidence="11" type="primary">cobT</name>
    <name evidence="13" type="ORF">C7B43_16930</name>
</gene>
<dbReference type="PANTHER" id="PTHR43463">
    <property type="entry name" value="NICOTINATE-NUCLEOTIDE--DIMETHYLBENZIMIDAZOLE PHOSPHORIBOSYLTRANSFERASE"/>
    <property type="match status" value="1"/>
</dbReference>
<dbReference type="InterPro" id="IPR012825">
    <property type="entry name" value="BluB"/>
</dbReference>
<dbReference type="PANTHER" id="PTHR43463:SF1">
    <property type="entry name" value="NICOTINATE-NUCLEOTIDE--DIMETHYLBENZIMIDAZOLE PHOSPHORIBOSYLTRANSFERASE"/>
    <property type="match status" value="1"/>
</dbReference>
<proteinExistence type="inferred from homology"/>
<evidence type="ECO:0000259" key="12">
    <source>
        <dbReference type="Pfam" id="PF00881"/>
    </source>
</evidence>
<dbReference type="EC" id="2.4.2.21" evidence="4 11"/>
<comment type="similarity">
    <text evidence="3 11">Belongs to the CobT family.</text>
</comment>
<dbReference type="CDD" id="cd02439">
    <property type="entry name" value="DMB-PRT_CobT"/>
    <property type="match status" value="1"/>
</dbReference>
<dbReference type="AlphaFoldDB" id="A0A2T2WT87"/>
<protein>
    <recommendedName>
        <fullName evidence="5 11">Nicotinate-nucleotide--dimethylbenzimidazole phosphoribosyltransferase</fullName>
        <shortName evidence="11">NN:DBI PRT</shortName>
        <ecNumber evidence="4 11">2.4.2.21</ecNumber>
    </recommendedName>
    <alternativeName>
        <fullName evidence="9 11">N(1)-alpha-phosphoribosyltransferase</fullName>
    </alternativeName>
</protein>
<dbReference type="GO" id="GO:0016491">
    <property type="term" value="F:oxidoreductase activity"/>
    <property type="evidence" value="ECO:0007669"/>
    <property type="project" value="InterPro"/>
</dbReference>
<dbReference type="InterPro" id="IPR023195">
    <property type="entry name" value="Nict_dMeBzImd_PRibTrfase_N"/>
</dbReference>
<dbReference type="SUPFAM" id="SSF52733">
    <property type="entry name" value="Nicotinate mononucleotide:5,6-dimethylbenzimidazole phosphoribosyltransferase (CobT)"/>
    <property type="match status" value="1"/>
</dbReference>
<dbReference type="GO" id="GO:0009236">
    <property type="term" value="P:cobalamin biosynthetic process"/>
    <property type="evidence" value="ECO:0007669"/>
    <property type="project" value="UniProtKB-UniRule"/>
</dbReference>
<keyword evidence="6 11" id="KW-0169">Cobalamin biosynthesis</keyword>
<dbReference type="InterPro" id="IPR029479">
    <property type="entry name" value="Nitroreductase"/>
</dbReference>
<dbReference type="Gene3D" id="3.40.109.10">
    <property type="entry name" value="NADH Oxidase"/>
    <property type="match status" value="1"/>
</dbReference>
<dbReference type="Proteomes" id="UP000242699">
    <property type="component" value="Unassembled WGS sequence"/>
</dbReference>
<keyword evidence="8 11" id="KW-0808">Transferase</keyword>
<name>A0A2T2WT87_9FIRM</name>
<evidence type="ECO:0000256" key="2">
    <source>
        <dbReference type="ARBA" id="ARBA00005049"/>
    </source>
</evidence>
<dbReference type="InterPro" id="IPR017846">
    <property type="entry name" value="Nict_dMeBzImd_PRibTrfase_bact"/>
</dbReference>
<evidence type="ECO:0000256" key="11">
    <source>
        <dbReference type="HAMAP-Rule" id="MF_00230"/>
    </source>
</evidence>
<keyword evidence="7 11" id="KW-0328">Glycosyltransferase</keyword>
<dbReference type="NCBIfam" id="NF000996">
    <property type="entry name" value="PRK00105.1"/>
    <property type="match status" value="1"/>
</dbReference>
<evidence type="ECO:0000256" key="3">
    <source>
        <dbReference type="ARBA" id="ARBA00007110"/>
    </source>
</evidence>
<organism evidence="13 14">
    <name type="scientific">Sulfobacillus benefaciens</name>
    <dbReference type="NCBI Taxonomy" id="453960"/>
    <lineage>
        <taxon>Bacteria</taxon>
        <taxon>Bacillati</taxon>
        <taxon>Bacillota</taxon>
        <taxon>Clostridia</taxon>
        <taxon>Eubacteriales</taxon>
        <taxon>Clostridiales Family XVII. Incertae Sedis</taxon>
        <taxon>Sulfobacillus</taxon>
    </lineage>
</organism>
<evidence type="ECO:0000256" key="5">
    <source>
        <dbReference type="ARBA" id="ARBA00015486"/>
    </source>
</evidence>
<dbReference type="EMBL" id="PXYT01000055">
    <property type="protein sequence ID" value="PSR25412.1"/>
    <property type="molecule type" value="Genomic_DNA"/>
</dbReference>
<dbReference type="SUPFAM" id="SSF55469">
    <property type="entry name" value="FMN-dependent nitroreductase-like"/>
    <property type="match status" value="1"/>
</dbReference>
<dbReference type="GO" id="GO:0008939">
    <property type="term" value="F:nicotinate-nucleotide-dimethylbenzimidazole phosphoribosyltransferase activity"/>
    <property type="evidence" value="ECO:0007669"/>
    <property type="project" value="UniProtKB-UniRule"/>
</dbReference>
<comment type="pathway">
    <text evidence="2 11">Nucleoside biosynthesis; alpha-ribazole biosynthesis; alpha-ribazole from 5,6-dimethylbenzimidazole: step 1/2.</text>
</comment>
<dbReference type="Pfam" id="PF02277">
    <property type="entry name" value="DBI_PRT"/>
    <property type="match status" value="1"/>
</dbReference>